<feature type="compositionally biased region" description="Polar residues" evidence="2">
    <location>
        <begin position="880"/>
        <end position="891"/>
    </location>
</feature>
<dbReference type="OrthoDB" id="3357224at2759"/>
<reference evidence="3 4" key="1">
    <citation type="submission" date="2014-04" db="EMBL/GenBank/DDBJ databases">
        <authorList>
            <consortium name="DOE Joint Genome Institute"/>
            <person name="Kuo A."/>
            <person name="Girlanda M."/>
            <person name="Perotto S."/>
            <person name="Kohler A."/>
            <person name="Nagy L.G."/>
            <person name="Floudas D."/>
            <person name="Copeland A."/>
            <person name="Barry K.W."/>
            <person name="Cichocki N."/>
            <person name="Veneault-Fourrey C."/>
            <person name="LaButti K."/>
            <person name="Lindquist E.A."/>
            <person name="Lipzen A."/>
            <person name="Lundell T."/>
            <person name="Morin E."/>
            <person name="Murat C."/>
            <person name="Sun H."/>
            <person name="Tunlid A."/>
            <person name="Henrissat B."/>
            <person name="Grigoriev I.V."/>
            <person name="Hibbett D.S."/>
            <person name="Martin F."/>
            <person name="Nordberg H.P."/>
            <person name="Cantor M.N."/>
            <person name="Hua S.X."/>
        </authorList>
    </citation>
    <scope>NUCLEOTIDE SEQUENCE [LARGE SCALE GENOMIC DNA]</scope>
    <source>
        <strain evidence="3 4">MUT 4182</strain>
    </source>
</reference>
<feature type="compositionally biased region" description="Low complexity" evidence="2">
    <location>
        <begin position="1275"/>
        <end position="1287"/>
    </location>
</feature>
<feature type="compositionally biased region" description="Polar residues" evidence="2">
    <location>
        <begin position="450"/>
        <end position="461"/>
    </location>
</feature>
<keyword evidence="1" id="KW-0175">Coiled coil</keyword>
<feature type="region of interest" description="Disordered" evidence="2">
    <location>
        <begin position="870"/>
        <end position="908"/>
    </location>
</feature>
<evidence type="ECO:0000256" key="1">
    <source>
        <dbReference type="SAM" id="Coils"/>
    </source>
</evidence>
<evidence type="ECO:0000256" key="2">
    <source>
        <dbReference type="SAM" id="MobiDB-lite"/>
    </source>
</evidence>
<keyword evidence="4" id="KW-1185">Reference proteome</keyword>
<feature type="region of interest" description="Disordered" evidence="2">
    <location>
        <begin position="194"/>
        <end position="235"/>
    </location>
</feature>
<protein>
    <submittedName>
        <fullName evidence="3">Uncharacterized protein</fullName>
    </submittedName>
</protein>
<feature type="region of interest" description="Disordered" evidence="2">
    <location>
        <begin position="558"/>
        <end position="585"/>
    </location>
</feature>
<organism evidence="3 4">
    <name type="scientific">Tulasnella calospora MUT 4182</name>
    <dbReference type="NCBI Taxonomy" id="1051891"/>
    <lineage>
        <taxon>Eukaryota</taxon>
        <taxon>Fungi</taxon>
        <taxon>Dikarya</taxon>
        <taxon>Basidiomycota</taxon>
        <taxon>Agaricomycotina</taxon>
        <taxon>Agaricomycetes</taxon>
        <taxon>Cantharellales</taxon>
        <taxon>Tulasnellaceae</taxon>
        <taxon>Tulasnella</taxon>
    </lineage>
</organism>
<accession>A0A0C3QE25</accession>
<feature type="region of interest" description="Disordered" evidence="2">
    <location>
        <begin position="1809"/>
        <end position="1832"/>
    </location>
</feature>
<reference evidence="4" key="2">
    <citation type="submission" date="2015-01" db="EMBL/GenBank/DDBJ databases">
        <title>Evolutionary Origins and Diversification of the Mycorrhizal Mutualists.</title>
        <authorList>
            <consortium name="DOE Joint Genome Institute"/>
            <consortium name="Mycorrhizal Genomics Consortium"/>
            <person name="Kohler A."/>
            <person name="Kuo A."/>
            <person name="Nagy L.G."/>
            <person name="Floudas D."/>
            <person name="Copeland A."/>
            <person name="Barry K.W."/>
            <person name="Cichocki N."/>
            <person name="Veneault-Fourrey C."/>
            <person name="LaButti K."/>
            <person name="Lindquist E.A."/>
            <person name="Lipzen A."/>
            <person name="Lundell T."/>
            <person name="Morin E."/>
            <person name="Murat C."/>
            <person name="Riley R."/>
            <person name="Ohm R."/>
            <person name="Sun H."/>
            <person name="Tunlid A."/>
            <person name="Henrissat B."/>
            <person name="Grigoriev I.V."/>
            <person name="Hibbett D.S."/>
            <person name="Martin F."/>
        </authorList>
    </citation>
    <scope>NUCLEOTIDE SEQUENCE [LARGE SCALE GENOMIC DNA]</scope>
    <source>
        <strain evidence="4">MUT 4182</strain>
    </source>
</reference>
<feature type="compositionally biased region" description="Acidic residues" evidence="2">
    <location>
        <begin position="195"/>
        <end position="204"/>
    </location>
</feature>
<feature type="region of interest" description="Disordered" evidence="2">
    <location>
        <begin position="436"/>
        <end position="490"/>
    </location>
</feature>
<feature type="region of interest" description="Disordered" evidence="2">
    <location>
        <begin position="601"/>
        <end position="679"/>
    </location>
</feature>
<dbReference type="STRING" id="1051891.A0A0C3QE25"/>
<feature type="region of interest" description="Disordered" evidence="2">
    <location>
        <begin position="384"/>
        <end position="407"/>
    </location>
</feature>
<feature type="compositionally biased region" description="Basic and acidic residues" evidence="2">
    <location>
        <begin position="1819"/>
        <end position="1832"/>
    </location>
</feature>
<proteinExistence type="predicted"/>
<dbReference type="HOGENOM" id="CLU_002021_0_0_1"/>
<sequence length="1832" mass="196269">MALPQPQIPHQQHHHARQLSRLNINAAPFNAGGPESALFTPHGYPTAGPQSAFAFSANTMQQQQQHLQRQMGHHGSHPSMSMHRSRPSLANIPGFMPPMSGVPMTAGPQMANFNINGFPVPPTPGGSQQQFPNQPPHNPHFRQRRQQSISIGGPPRAALGGPQRKATTPTPAAPASTVVEGKVRKVVVKLPKETLEDESAEQDQEGNPVASSSRSRPTWARYPVQPDSLPEQPAPVPPQIASVEIYPSHLPEDEGDSADSTPAATVVLPRRNAWDVYRKNIIEEKLAKLGVEPSGFPALGPAVPLRALPPQVLVHHHNRASSVSTPADPALLARHAMQGNRQTPSPLSGPHPLSALPTQSGTGSATESRPLNALAPAFNFGGQASSPLASSPRFHPSNATPGARGFHGHSLSLAAPAFTPPNPYLSHGFGIGSTNPFGSGATMGDGSQGGPSLSVSPQPGTLASVSEYEEEEEGAVESSSAAEGPKIHAPKPLGMLHLRPVFVSHQSSPAPSSAPEIRDDGNDSAARVSPPVPAAAQAKAKDLSSVDFMRGFGIETDLEGDANEEGAVQEEVSAEPSPQPRPGMPIVAEMERDMLIAAEDSFSGPTPTAARFPTDVATAQEEEEAIEEAVQAVDPADDADEEDVSSERGEGVEDVDTEPEEDVAEDNYTTPSHSRHVSKVSMAPSLAEMGAAVAAAVSAAAGGRAGMREFRFGGGVREEEGEELEDADREAAYLDEDGIALVTEGWTGKLVSDDETESIGEWSNPSDEERARQEKIHRRVLREQAKVTSQDISGFVARPYEGHDLTIRSEQSFVSNPSNDPNQSDDIISNPSDDEYAKAGMTFGGGILASQIPREPSTFAQIGADFNPTVQRPLPALPHSRNTSAQYPQTVASPSSHHHSPAPSTHTATPVIKSNINQLNPLARPFVFGPRPGSDSFSLQSPSTAPGTIPLPNSAGLHKPSHSRQLSVTSKLNIAAPEFKPVGAFAFTPIEGVPRLPMPAPGDENENNRPLPQVPASGASYSLQGREKRQRLDRSNESPKTATFQFPPPWSPSQEGAVEVPAREPEAPIALDSSSVPSLNIHAKPFTFAGLTGLKVEAPIRSVTLPESKSEQPSRGPSPEPEEAQRAMSMPTSTLASPPPPPQQELPGATSAFGRPSPRLPIPDFNHPTSSNTVPAGLFKALHADSEGPTRPTVRSRLASRDFFEHNSRRSLDDINVPLISKKMASKVPAPVPTVEPAFSMPAPEPTAPALALAPPPRAKERRSSAPAQQPVVEVRAPSPARSVSPSITSSIVRNSGEAVEQFEGRMEELLDDKISQLREDIASLASTKSKDADDLVNAAIGQLVASFRTQMMDYMKKVTETNMSRADAHVELNQDLIKAAIEDGHQSIRASVLREIERLQPTQRSGPPMEVLHAIEDLRSAVTETTSSATQTLLAHVDTTEAFTQRRLQENHQLLLREISSLILPRLAAIRPEPFDLDAVTEQLAEAVKPHISQLIDLASDKKETAVLITQQLSPLLHAIMPRLDLSVMAHQIAMDVAQINPPTDPHVLKEEVADLVIERLDARLSIRDSTFNPEAIATRVSKIVGPLTDLANIPSASSVEALNTRQETLLQQSGDLVTRQSELAERLADVPSSLAAASKALEEAKTDLEEKSKWMSQLEEVKKLVSANAELQTQLGKARSSHGLVRSEKDLLADRLQSAEQERDRMKAELDALKAAAASRDADLKAAQMSAARSEAALTQALERVKSVNSSEEEWKSRVAGLEEKNQQAQTAIQDLNLKAKDLELGAKQAASEKDVASQTQARLEAEVKSLRSQSQHWDDLKRTADQLPN</sequence>
<feature type="region of interest" description="Disordered" evidence="2">
    <location>
        <begin position="752"/>
        <end position="774"/>
    </location>
</feature>
<feature type="compositionally biased region" description="Acidic residues" evidence="2">
    <location>
        <begin position="635"/>
        <end position="644"/>
    </location>
</feature>
<feature type="region of interest" description="Disordered" evidence="2">
    <location>
        <begin position="1238"/>
        <end position="1290"/>
    </location>
</feature>
<feature type="compositionally biased region" description="Low complexity" evidence="2">
    <location>
        <begin position="524"/>
        <end position="537"/>
    </location>
</feature>
<feature type="compositionally biased region" description="Acidic residues" evidence="2">
    <location>
        <begin position="558"/>
        <end position="568"/>
    </location>
</feature>
<feature type="compositionally biased region" description="Low complexity" evidence="2">
    <location>
        <begin position="166"/>
        <end position="177"/>
    </location>
</feature>
<feature type="region of interest" description="Disordered" evidence="2">
    <location>
        <begin position="505"/>
        <end position="537"/>
    </location>
</feature>
<feature type="region of interest" description="Disordered" evidence="2">
    <location>
        <begin position="931"/>
        <end position="964"/>
    </location>
</feature>
<evidence type="ECO:0000313" key="3">
    <source>
        <dbReference type="EMBL" id="KIO23184.1"/>
    </source>
</evidence>
<feature type="region of interest" description="Disordered" evidence="2">
    <location>
        <begin position="996"/>
        <end position="1078"/>
    </location>
</feature>
<dbReference type="EMBL" id="KN823091">
    <property type="protein sequence ID" value="KIO23184.1"/>
    <property type="molecule type" value="Genomic_DNA"/>
</dbReference>
<feature type="coiled-coil region" evidence="1">
    <location>
        <begin position="1691"/>
        <end position="1718"/>
    </location>
</feature>
<feature type="region of interest" description="Disordered" evidence="2">
    <location>
        <begin position="337"/>
        <end position="369"/>
    </location>
</feature>
<feature type="compositionally biased region" description="Polar residues" evidence="2">
    <location>
        <begin position="356"/>
        <end position="369"/>
    </location>
</feature>
<dbReference type="Proteomes" id="UP000054248">
    <property type="component" value="Unassembled WGS sequence"/>
</dbReference>
<feature type="compositionally biased region" description="Polar residues" evidence="2">
    <location>
        <begin position="812"/>
        <end position="831"/>
    </location>
</feature>
<evidence type="ECO:0000313" key="4">
    <source>
        <dbReference type="Proteomes" id="UP000054248"/>
    </source>
</evidence>
<name>A0A0C3QE25_9AGAM</name>
<feature type="compositionally biased region" description="Basic and acidic residues" evidence="2">
    <location>
        <begin position="1025"/>
        <end position="1037"/>
    </location>
</feature>
<feature type="compositionally biased region" description="Acidic residues" evidence="2">
    <location>
        <begin position="652"/>
        <end position="665"/>
    </location>
</feature>
<feature type="region of interest" description="Disordered" evidence="2">
    <location>
        <begin position="812"/>
        <end position="832"/>
    </location>
</feature>
<feature type="region of interest" description="Disordered" evidence="2">
    <location>
        <begin position="1102"/>
        <end position="1194"/>
    </location>
</feature>
<feature type="compositionally biased region" description="Polar residues" evidence="2">
    <location>
        <begin position="1105"/>
        <end position="1115"/>
    </location>
</feature>
<feature type="region of interest" description="Disordered" evidence="2">
    <location>
        <begin position="113"/>
        <end position="177"/>
    </location>
</feature>
<feature type="compositionally biased region" description="Polar residues" evidence="2">
    <location>
        <begin position="935"/>
        <end position="946"/>
    </location>
</feature>
<gene>
    <name evidence="3" type="ORF">M407DRAFT_27334</name>
</gene>